<dbReference type="GO" id="GO:0016020">
    <property type="term" value="C:membrane"/>
    <property type="evidence" value="ECO:0007669"/>
    <property type="project" value="UniProtKB-SubCell"/>
</dbReference>
<feature type="transmembrane region" description="Helical" evidence="6">
    <location>
        <begin position="36"/>
        <end position="56"/>
    </location>
</feature>
<evidence type="ECO:0000313" key="8">
    <source>
        <dbReference type="Proteomes" id="UP000320176"/>
    </source>
</evidence>
<feature type="transmembrane region" description="Helical" evidence="6">
    <location>
        <begin position="206"/>
        <end position="229"/>
    </location>
</feature>
<evidence type="ECO:0008006" key="9">
    <source>
        <dbReference type="Google" id="ProtNLM"/>
    </source>
</evidence>
<dbReference type="Proteomes" id="UP000320176">
    <property type="component" value="Unassembled WGS sequence"/>
</dbReference>
<accession>A0A5C6A1F7</accession>
<evidence type="ECO:0000256" key="3">
    <source>
        <dbReference type="ARBA" id="ARBA00022989"/>
    </source>
</evidence>
<dbReference type="EMBL" id="SJPN01000011">
    <property type="protein sequence ID" value="TWT92373.1"/>
    <property type="molecule type" value="Genomic_DNA"/>
</dbReference>
<evidence type="ECO:0000256" key="6">
    <source>
        <dbReference type="SAM" id="Phobius"/>
    </source>
</evidence>
<comment type="subcellular location">
    <subcellularLocation>
        <location evidence="1">Membrane</location>
        <topology evidence="1">Multi-pass membrane protein</topology>
    </subcellularLocation>
</comment>
<feature type="coiled-coil region" evidence="5">
    <location>
        <begin position="306"/>
        <end position="340"/>
    </location>
</feature>
<evidence type="ECO:0000256" key="1">
    <source>
        <dbReference type="ARBA" id="ARBA00004141"/>
    </source>
</evidence>
<name>A0A5C6A1F7_9BACT</name>
<sequence length="355" mass="41095">MTSGSLFSERPLQRGEIMKSRSRRMAQWIAGRAEVFMFWLSAVFLVCMAILVVLWVDVPGVQSIAAEARAQGLTAEPAELIAGEIFRNRLEIVVLSVMSVIWPIVVMEAIAHWVTRPWNRQTRRYHWFSFLFCVCPALRMCARSPEMGYRLWLPFLGWRRADKSLQRKLERMFSFPMLVIALMILPILVTEFFLKVQIAQYAWLRLLLHLGTGVIWFAFAAEFILMVSVAEKKIAYCKANWIDLAIILLPLLSFLRSLTMLRSTRLAKLMGLPQITRLARVYQLRGTLFRALRALILLEFAHRVFKTSTERRVARLKTELAESEKHARFLRLKIARLERENGVEDVVEEPAVDGE</sequence>
<keyword evidence="8" id="KW-1185">Reference proteome</keyword>
<comment type="caution">
    <text evidence="7">The sequence shown here is derived from an EMBL/GenBank/DDBJ whole genome shotgun (WGS) entry which is preliminary data.</text>
</comment>
<keyword evidence="5" id="KW-0175">Coiled coil</keyword>
<feature type="transmembrane region" description="Helical" evidence="6">
    <location>
        <begin position="173"/>
        <end position="194"/>
    </location>
</feature>
<feature type="transmembrane region" description="Helical" evidence="6">
    <location>
        <begin position="125"/>
        <end position="142"/>
    </location>
</feature>
<evidence type="ECO:0000256" key="4">
    <source>
        <dbReference type="ARBA" id="ARBA00023136"/>
    </source>
</evidence>
<keyword evidence="4 6" id="KW-0472">Membrane</keyword>
<protein>
    <recommendedName>
        <fullName evidence="9">Potassium channel protein</fullName>
    </recommendedName>
</protein>
<keyword evidence="3 6" id="KW-1133">Transmembrane helix</keyword>
<dbReference type="InterPro" id="IPR027359">
    <property type="entry name" value="Volt_channel_dom_sf"/>
</dbReference>
<evidence type="ECO:0000256" key="2">
    <source>
        <dbReference type="ARBA" id="ARBA00022692"/>
    </source>
</evidence>
<dbReference type="Gene3D" id="1.20.120.350">
    <property type="entry name" value="Voltage-gated potassium channels. Chain C"/>
    <property type="match status" value="1"/>
</dbReference>
<keyword evidence="2 6" id="KW-0812">Transmembrane</keyword>
<gene>
    <name evidence="7" type="ORF">Pla52n_62470</name>
</gene>
<evidence type="ECO:0000313" key="7">
    <source>
        <dbReference type="EMBL" id="TWT92373.1"/>
    </source>
</evidence>
<feature type="transmembrane region" description="Helical" evidence="6">
    <location>
        <begin position="92"/>
        <end position="113"/>
    </location>
</feature>
<organism evidence="7 8">
    <name type="scientific">Stieleria varia</name>
    <dbReference type="NCBI Taxonomy" id="2528005"/>
    <lineage>
        <taxon>Bacteria</taxon>
        <taxon>Pseudomonadati</taxon>
        <taxon>Planctomycetota</taxon>
        <taxon>Planctomycetia</taxon>
        <taxon>Pirellulales</taxon>
        <taxon>Pirellulaceae</taxon>
        <taxon>Stieleria</taxon>
    </lineage>
</organism>
<reference evidence="7 8" key="1">
    <citation type="submission" date="2019-02" db="EMBL/GenBank/DDBJ databases">
        <title>Deep-cultivation of Planctomycetes and their phenomic and genomic characterization uncovers novel biology.</title>
        <authorList>
            <person name="Wiegand S."/>
            <person name="Jogler M."/>
            <person name="Boedeker C."/>
            <person name="Pinto D."/>
            <person name="Vollmers J."/>
            <person name="Rivas-Marin E."/>
            <person name="Kohn T."/>
            <person name="Peeters S.H."/>
            <person name="Heuer A."/>
            <person name="Rast P."/>
            <person name="Oberbeckmann S."/>
            <person name="Bunk B."/>
            <person name="Jeske O."/>
            <person name="Meyerdierks A."/>
            <person name="Storesund J.E."/>
            <person name="Kallscheuer N."/>
            <person name="Luecker S."/>
            <person name="Lage O.M."/>
            <person name="Pohl T."/>
            <person name="Merkel B.J."/>
            <person name="Hornburger P."/>
            <person name="Mueller R.-W."/>
            <person name="Bruemmer F."/>
            <person name="Labrenz M."/>
            <person name="Spormann A.M."/>
            <person name="Op Den Camp H."/>
            <person name="Overmann J."/>
            <person name="Amann R."/>
            <person name="Jetten M.S.M."/>
            <person name="Mascher T."/>
            <person name="Medema M.H."/>
            <person name="Devos D.P."/>
            <person name="Kaster A.-K."/>
            <person name="Ovreas L."/>
            <person name="Rohde M."/>
            <person name="Galperin M.Y."/>
            <person name="Jogler C."/>
        </authorList>
    </citation>
    <scope>NUCLEOTIDE SEQUENCE [LARGE SCALE GENOMIC DNA]</scope>
    <source>
        <strain evidence="7 8">Pla52n</strain>
    </source>
</reference>
<evidence type="ECO:0000256" key="5">
    <source>
        <dbReference type="SAM" id="Coils"/>
    </source>
</evidence>
<dbReference type="AlphaFoldDB" id="A0A5C6A1F7"/>
<feature type="transmembrane region" description="Helical" evidence="6">
    <location>
        <begin position="241"/>
        <end position="261"/>
    </location>
</feature>
<proteinExistence type="predicted"/>